<sequence>MIVFEQGGTVLTRKPSYVLEACSYRHRHRKKSRLERSQPPPQVLDAASNLALPLPHQEIHQIRCHAVRAVRAVRTVTSAPPAAAQHHHFASGDAQPLRINIPINNAGIGGNYVLG</sequence>
<evidence type="ECO:0000313" key="1">
    <source>
        <dbReference type="EMBL" id="KAB2573623.1"/>
    </source>
</evidence>
<gene>
    <name evidence="1" type="ORF">DBV05_g7711</name>
</gene>
<dbReference type="Proteomes" id="UP000325902">
    <property type="component" value="Unassembled WGS sequence"/>
</dbReference>
<accession>A0A5N5D760</accession>
<name>A0A5N5D760_9PEZI</name>
<evidence type="ECO:0000313" key="2">
    <source>
        <dbReference type="Proteomes" id="UP000325902"/>
    </source>
</evidence>
<reference evidence="1 2" key="1">
    <citation type="journal article" date="2019" name="Sci. Rep.">
        <title>A multi-omics analysis of the grapevine pathogen Lasiodiplodia theobromae reveals that temperature affects the expression of virulence- and pathogenicity-related genes.</title>
        <authorList>
            <person name="Felix C."/>
            <person name="Meneses R."/>
            <person name="Goncalves M.F.M."/>
            <person name="Tilleman L."/>
            <person name="Duarte A.S."/>
            <person name="Jorrin-Novo J.V."/>
            <person name="Van de Peer Y."/>
            <person name="Deforce D."/>
            <person name="Van Nieuwerburgh F."/>
            <person name="Esteves A.C."/>
            <person name="Alves A."/>
        </authorList>
    </citation>
    <scope>NUCLEOTIDE SEQUENCE [LARGE SCALE GENOMIC DNA]</scope>
    <source>
        <strain evidence="1 2">LA-SOL3</strain>
    </source>
</reference>
<dbReference type="EMBL" id="VCHE01000055">
    <property type="protein sequence ID" value="KAB2573623.1"/>
    <property type="molecule type" value="Genomic_DNA"/>
</dbReference>
<dbReference type="AlphaFoldDB" id="A0A5N5D760"/>
<comment type="caution">
    <text evidence="1">The sequence shown here is derived from an EMBL/GenBank/DDBJ whole genome shotgun (WGS) entry which is preliminary data.</text>
</comment>
<protein>
    <submittedName>
        <fullName evidence="1">Uncharacterized protein</fullName>
    </submittedName>
</protein>
<proteinExistence type="predicted"/>
<organism evidence="1 2">
    <name type="scientific">Lasiodiplodia theobromae</name>
    <dbReference type="NCBI Taxonomy" id="45133"/>
    <lineage>
        <taxon>Eukaryota</taxon>
        <taxon>Fungi</taxon>
        <taxon>Dikarya</taxon>
        <taxon>Ascomycota</taxon>
        <taxon>Pezizomycotina</taxon>
        <taxon>Dothideomycetes</taxon>
        <taxon>Dothideomycetes incertae sedis</taxon>
        <taxon>Botryosphaeriales</taxon>
        <taxon>Botryosphaeriaceae</taxon>
        <taxon>Lasiodiplodia</taxon>
    </lineage>
</organism>
<keyword evidence="2" id="KW-1185">Reference proteome</keyword>